<dbReference type="Pfam" id="PF12002">
    <property type="entry name" value="MgsA_C"/>
    <property type="match status" value="1"/>
</dbReference>
<accession>A0A162KRW3</accession>
<evidence type="ECO:0000313" key="7">
    <source>
        <dbReference type="EMBL" id="OAA86062.1"/>
    </source>
</evidence>
<dbReference type="EMBL" id="LROR01000068">
    <property type="protein sequence ID" value="OBR91609.1"/>
    <property type="molecule type" value="Genomic_DNA"/>
</dbReference>
<dbReference type="Gene3D" id="1.10.8.60">
    <property type="match status" value="1"/>
</dbReference>
<dbReference type="GO" id="GO:0006261">
    <property type="term" value="P:DNA-templated DNA replication"/>
    <property type="evidence" value="ECO:0007669"/>
    <property type="project" value="TreeGrafter"/>
</dbReference>
<protein>
    <submittedName>
        <fullName evidence="7">Replication-associated recombination protein A</fullName>
    </submittedName>
</protein>
<dbReference type="Gene3D" id="1.10.3710.10">
    <property type="entry name" value="DNA polymerase III clamp loader subunits, C-terminal domain"/>
    <property type="match status" value="1"/>
</dbReference>
<dbReference type="PANTHER" id="PTHR13779:SF7">
    <property type="entry name" value="ATPASE WRNIP1"/>
    <property type="match status" value="1"/>
</dbReference>
<keyword evidence="5" id="KW-0067">ATP-binding</keyword>
<evidence type="ECO:0000256" key="1">
    <source>
        <dbReference type="ARBA" id="ARBA00002393"/>
    </source>
</evidence>
<dbReference type="InterPro" id="IPR032423">
    <property type="entry name" value="AAA_assoc_2"/>
</dbReference>
<evidence type="ECO:0000313" key="9">
    <source>
        <dbReference type="Proteomes" id="UP000077384"/>
    </source>
</evidence>
<evidence type="ECO:0000256" key="4">
    <source>
        <dbReference type="ARBA" id="ARBA00022741"/>
    </source>
</evidence>
<evidence type="ECO:0000313" key="8">
    <source>
        <dbReference type="EMBL" id="OBR91609.1"/>
    </source>
</evidence>
<dbReference type="InterPro" id="IPR051314">
    <property type="entry name" value="AAA_ATPase_RarA/MGS1/WRNIP1"/>
</dbReference>
<dbReference type="CDD" id="cd00009">
    <property type="entry name" value="AAA"/>
    <property type="match status" value="1"/>
</dbReference>
<dbReference type="InterPro" id="IPR008921">
    <property type="entry name" value="DNA_pol3_clamp-load_cplx_C"/>
</dbReference>
<proteinExistence type="inferred from homology"/>
<dbReference type="InterPro" id="IPR027417">
    <property type="entry name" value="P-loop_NTPase"/>
</dbReference>
<gene>
    <name evidence="7" type="primary">rarA</name>
    <name evidence="8" type="ORF">CLCOS_33850</name>
    <name evidence="7" type="ORF">WX73_03143</name>
</gene>
<dbReference type="GO" id="GO:0016887">
    <property type="term" value="F:ATP hydrolysis activity"/>
    <property type="evidence" value="ECO:0007669"/>
    <property type="project" value="InterPro"/>
</dbReference>
<dbReference type="FunFam" id="1.20.272.10:FF:000001">
    <property type="entry name" value="Putative AAA family ATPase"/>
    <property type="match status" value="1"/>
</dbReference>
<reference evidence="8 10" key="2">
    <citation type="journal article" date="2016" name="Front. Microbiol.">
        <title>Industrial Acetogenic Biocatalysts: A Comparative Metabolic and Genomic Analysis.</title>
        <authorList>
            <person name="Bengelsdorf F."/>
            <person name="Poehlein A."/>
            <person name="Sonja S."/>
            <person name="Erz C."/>
            <person name="Hummel T."/>
            <person name="Hoffmeister S."/>
            <person name="Daniel R."/>
            <person name="Durre P."/>
        </authorList>
    </citation>
    <scope>NUCLEOTIDE SEQUENCE [LARGE SCALE GENOMIC DNA]</scope>
    <source>
        <strain evidence="8 10">PTA-10522</strain>
    </source>
</reference>
<dbReference type="Pfam" id="PF16193">
    <property type="entry name" value="AAA_assoc_2"/>
    <property type="match status" value="1"/>
</dbReference>
<dbReference type="EMBL" id="LITQ01000046">
    <property type="protein sequence ID" value="OAA86062.1"/>
    <property type="molecule type" value="Genomic_DNA"/>
</dbReference>
<evidence type="ECO:0000256" key="3">
    <source>
        <dbReference type="ARBA" id="ARBA00022705"/>
    </source>
</evidence>
<sequence>MDLFDFANNKNNKELKPLAERMRPETLEEFIGQEHILSKGKMLYRAIVTDNISSAIFYGPPGVGKTTLARIIANTTKANFYELSAVNSGTSDVKKIIKEADDNQKFYSKKTILFIDEIHRFNKAQQDSVLNAVEKGIIILIGATTENPYFEINNALLSRSMIFEFKSLSENNVKEALNNAIKSPKGFGYLNIEVDPEVFDYFAVNSNGDIRKALNALDIAVRTSSRKEDKIFITADDAKECIQRKMTLYDKQGTSHYDTISAFIKSLRGSSPDAAVYYLAKMLDSGEDPMFIARRITIQASEDVGNADPMALVVATNAMNAVHMIGMPECRYALSQAAIYVASAPKSNACCVAIDSALTDVRKRRDSGIPLYLRDAHYKGSEKLRHGIGYLYPHSYGGFVNQQYLPDSHKDTVYYNPTSNGFEAKIKDRLIRLWGKKK</sequence>
<dbReference type="Gene3D" id="1.20.272.10">
    <property type="match status" value="1"/>
</dbReference>
<dbReference type="SMART" id="SM00382">
    <property type="entry name" value="AAA"/>
    <property type="match status" value="1"/>
</dbReference>
<dbReference type="SUPFAM" id="SSF52540">
    <property type="entry name" value="P-loop containing nucleoside triphosphate hydrolases"/>
    <property type="match status" value="1"/>
</dbReference>
<evidence type="ECO:0000256" key="2">
    <source>
        <dbReference type="ARBA" id="ARBA00008959"/>
    </source>
</evidence>
<dbReference type="FunFam" id="1.10.3710.10:FF:000003">
    <property type="entry name" value="ATPase, AAA family protein"/>
    <property type="match status" value="1"/>
</dbReference>
<keyword evidence="3" id="KW-0235">DNA replication</keyword>
<dbReference type="Gene3D" id="3.40.50.300">
    <property type="entry name" value="P-loop containing nucleotide triphosphate hydrolases"/>
    <property type="match status" value="1"/>
</dbReference>
<dbReference type="CDD" id="cd18139">
    <property type="entry name" value="HLD_clamp_RarA"/>
    <property type="match status" value="1"/>
</dbReference>
<dbReference type="GO" id="GO:0005524">
    <property type="term" value="F:ATP binding"/>
    <property type="evidence" value="ECO:0007669"/>
    <property type="project" value="UniProtKB-KW"/>
</dbReference>
<dbReference type="SUPFAM" id="SSF48019">
    <property type="entry name" value="post-AAA+ oligomerization domain-like"/>
    <property type="match status" value="1"/>
</dbReference>
<evidence type="ECO:0000259" key="6">
    <source>
        <dbReference type="SMART" id="SM00382"/>
    </source>
</evidence>
<comment type="similarity">
    <text evidence="2">Belongs to the AAA ATPase family. RarA/MGS1/WRNIP1 subfamily.</text>
</comment>
<dbReference type="PANTHER" id="PTHR13779">
    <property type="entry name" value="WERNER HELICASE-INTERACTING PROTEIN 1 FAMILY MEMBER"/>
    <property type="match status" value="1"/>
</dbReference>
<dbReference type="Proteomes" id="UP000077384">
    <property type="component" value="Unassembled WGS sequence"/>
</dbReference>
<dbReference type="InterPro" id="IPR003959">
    <property type="entry name" value="ATPase_AAA_core"/>
</dbReference>
<dbReference type="Proteomes" id="UP000093694">
    <property type="component" value="Unassembled WGS sequence"/>
</dbReference>
<dbReference type="Pfam" id="PF00004">
    <property type="entry name" value="AAA"/>
    <property type="match status" value="1"/>
</dbReference>
<dbReference type="GO" id="GO:0003677">
    <property type="term" value="F:DNA binding"/>
    <property type="evidence" value="ECO:0007669"/>
    <property type="project" value="InterPro"/>
</dbReference>
<evidence type="ECO:0000256" key="5">
    <source>
        <dbReference type="ARBA" id="ARBA00022840"/>
    </source>
</evidence>
<feature type="domain" description="AAA+ ATPase" evidence="6">
    <location>
        <begin position="51"/>
        <end position="168"/>
    </location>
</feature>
<dbReference type="InterPro" id="IPR003593">
    <property type="entry name" value="AAA+_ATPase"/>
</dbReference>
<name>A0A162KRW3_9CLOT</name>
<dbReference type="InterPro" id="IPR021886">
    <property type="entry name" value="MgsA_C"/>
</dbReference>
<comment type="function">
    <text evidence="1">DNA-dependent ATPase that plays important roles in cellular responses to stalled DNA replication processes.</text>
</comment>
<evidence type="ECO:0000313" key="10">
    <source>
        <dbReference type="Proteomes" id="UP000093694"/>
    </source>
</evidence>
<organism evidence="7 9">
    <name type="scientific">Clostridium coskatii</name>
    <dbReference type="NCBI Taxonomy" id="1705578"/>
    <lineage>
        <taxon>Bacteria</taxon>
        <taxon>Bacillati</taxon>
        <taxon>Bacillota</taxon>
        <taxon>Clostridia</taxon>
        <taxon>Eubacteriales</taxon>
        <taxon>Clostridiaceae</taxon>
        <taxon>Clostridium</taxon>
    </lineage>
</organism>
<reference evidence="7 9" key="1">
    <citation type="journal article" date="2015" name="Biotechnol. Bioeng.">
        <title>Genome sequence and phenotypic characterization of Caulobacter segnis.</title>
        <authorList>
            <person name="Patel S."/>
            <person name="Fletcher B."/>
            <person name="Scott D.C."/>
            <person name="Ely B."/>
        </authorList>
    </citation>
    <scope>NUCLEOTIDE SEQUENCE [LARGE SCALE GENOMIC DNA]</scope>
    <source>
        <strain evidence="7 9">PS02</strain>
    </source>
</reference>
<dbReference type="PATRIC" id="fig|1705578.3.peg.3205"/>
<dbReference type="GO" id="GO:0000731">
    <property type="term" value="P:DNA synthesis involved in DNA repair"/>
    <property type="evidence" value="ECO:0007669"/>
    <property type="project" value="TreeGrafter"/>
</dbReference>
<dbReference type="FunFam" id="3.40.50.300:FF:000137">
    <property type="entry name" value="Replication-associated recombination protein A"/>
    <property type="match status" value="1"/>
</dbReference>
<dbReference type="GO" id="GO:0008047">
    <property type="term" value="F:enzyme activator activity"/>
    <property type="evidence" value="ECO:0007669"/>
    <property type="project" value="TreeGrafter"/>
</dbReference>
<keyword evidence="4" id="KW-0547">Nucleotide-binding</keyword>
<keyword evidence="10" id="KW-1185">Reference proteome</keyword>
<dbReference type="AlphaFoldDB" id="A0A162KRW3"/>
<dbReference type="RefSeq" id="WP_063602485.1">
    <property type="nucleotide sequence ID" value="NZ_LITQ01000046.1"/>
</dbReference>
<comment type="caution">
    <text evidence="7">The sequence shown here is derived from an EMBL/GenBank/DDBJ whole genome shotgun (WGS) entry which is preliminary data.</text>
</comment>
<dbReference type="GO" id="GO:0017116">
    <property type="term" value="F:single-stranded DNA helicase activity"/>
    <property type="evidence" value="ECO:0007669"/>
    <property type="project" value="TreeGrafter"/>
</dbReference>